<reference evidence="3 4" key="1">
    <citation type="submission" date="2016-04" db="EMBL/GenBank/DDBJ databases">
        <title>Chloroflexus islandicus sp. nov., a thermophilic filamentous anoxygenic phototrophic bacterium from geyser Strokkur (Iceland).</title>
        <authorList>
            <person name="Gaisin V.A."/>
            <person name="Kalashnikov A.M."/>
            <person name="Sukhacheva M.V."/>
            <person name="Grouzdev D.S."/>
            <person name="Ivanov T.M."/>
            <person name="Kuznetsov B."/>
            <person name="Gorlenko V.M."/>
        </authorList>
    </citation>
    <scope>NUCLEOTIDE SEQUENCE [LARGE SCALE GENOMIC DNA]</scope>
    <source>
        <strain evidence="4">isl-2</strain>
    </source>
</reference>
<accession>A0A178MGN5</accession>
<dbReference type="InterPro" id="IPR036515">
    <property type="entry name" value="Transposase_17_sf"/>
</dbReference>
<name>A0A178MGN5_9CHLR</name>
<dbReference type="PANTHER" id="PTHR36966">
    <property type="entry name" value="REP-ASSOCIATED TYROSINE TRANSPOSASE"/>
    <property type="match status" value="1"/>
</dbReference>
<dbReference type="PANTHER" id="PTHR36966:SF1">
    <property type="entry name" value="REP-ASSOCIATED TYROSINE TRANSPOSASE"/>
    <property type="match status" value="1"/>
</dbReference>
<dbReference type="InterPro" id="IPR002686">
    <property type="entry name" value="Transposase_17"/>
</dbReference>
<dbReference type="GO" id="GO:0043565">
    <property type="term" value="F:sequence-specific DNA binding"/>
    <property type="evidence" value="ECO:0007669"/>
    <property type="project" value="TreeGrafter"/>
</dbReference>
<dbReference type="OrthoDB" id="9794403at2"/>
<evidence type="ECO:0000259" key="2">
    <source>
        <dbReference type="SMART" id="SM01321"/>
    </source>
</evidence>
<proteinExistence type="predicted"/>
<evidence type="ECO:0000313" key="3">
    <source>
        <dbReference type="EMBL" id="OAN47826.1"/>
    </source>
</evidence>
<evidence type="ECO:0000313" key="4">
    <source>
        <dbReference type="Proteomes" id="UP000078287"/>
    </source>
</evidence>
<dbReference type="RefSeq" id="WP_082908906.1">
    <property type="nucleotide sequence ID" value="NZ_LWQS01000034.1"/>
</dbReference>
<gene>
    <name evidence="3" type="ORF">A6A03_09330</name>
</gene>
<comment type="caution">
    <text evidence="3">The sequence shown here is derived from an EMBL/GenBank/DDBJ whole genome shotgun (WGS) entry which is preliminary data.</text>
</comment>
<feature type="region of interest" description="Disordered" evidence="1">
    <location>
        <begin position="101"/>
        <end position="134"/>
    </location>
</feature>
<evidence type="ECO:0000256" key="1">
    <source>
        <dbReference type="SAM" id="MobiDB-lite"/>
    </source>
</evidence>
<dbReference type="SMART" id="SM01321">
    <property type="entry name" value="Y1_Tnp"/>
    <property type="match status" value="1"/>
</dbReference>
<dbReference type="Gene3D" id="3.30.70.1290">
    <property type="entry name" value="Transposase IS200-like"/>
    <property type="match status" value="1"/>
</dbReference>
<dbReference type="SUPFAM" id="SSF143422">
    <property type="entry name" value="Transposase IS200-like"/>
    <property type="match status" value="1"/>
</dbReference>
<dbReference type="GO" id="GO:0006313">
    <property type="term" value="P:DNA transposition"/>
    <property type="evidence" value="ECO:0007669"/>
    <property type="project" value="InterPro"/>
</dbReference>
<keyword evidence="4" id="KW-1185">Reference proteome</keyword>
<dbReference type="AlphaFoldDB" id="A0A178MGN5"/>
<feature type="domain" description="Transposase IS200-like" evidence="2">
    <location>
        <begin position="27"/>
        <end position="185"/>
    </location>
</feature>
<dbReference type="GO" id="GO:0004803">
    <property type="term" value="F:transposase activity"/>
    <property type="evidence" value="ECO:0007669"/>
    <property type="project" value="InterPro"/>
</dbReference>
<dbReference type="EMBL" id="LWQS01000034">
    <property type="protein sequence ID" value="OAN47826.1"/>
    <property type="molecule type" value="Genomic_DNA"/>
</dbReference>
<organism evidence="3 4">
    <name type="scientific">Chloroflexus islandicus</name>
    <dbReference type="NCBI Taxonomy" id="1707952"/>
    <lineage>
        <taxon>Bacteria</taxon>
        <taxon>Bacillati</taxon>
        <taxon>Chloroflexota</taxon>
        <taxon>Chloroflexia</taxon>
        <taxon>Chloroflexales</taxon>
        <taxon>Chloroflexineae</taxon>
        <taxon>Chloroflexaceae</taxon>
        <taxon>Chloroflexus</taxon>
    </lineage>
</organism>
<protein>
    <recommendedName>
        <fullName evidence="2">Transposase IS200-like domain-containing protein</fullName>
    </recommendedName>
</protein>
<dbReference type="InterPro" id="IPR052715">
    <property type="entry name" value="RAYT_transposase"/>
</dbReference>
<dbReference type="Proteomes" id="UP000078287">
    <property type="component" value="Unassembled WGS sequence"/>
</dbReference>
<sequence length="198" mass="22838">MPAQTDILYQNRYRIPSARAVWWDYAAPGSYFITFCTAHRQHLFGCVQRGQMHLSPLGEIACAEWERSFTIRAELACDVYVIMPNHIHAIIRIIEPVETHGRASPPHSRASLPHGRASPPNGNSPATRPPKSVSSFVAGFKSATTTRINAYRHTPGVPVWQPRFHDHIIRHDIAYQRIMAYIRNNPARWERDRFYRER</sequence>
<dbReference type="STRING" id="1707952.A6A03_09330"/>